<evidence type="ECO:0000313" key="2">
    <source>
        <dbReference type="Proteomes" id="UP000018861"/>
    </source>
</evidence>
<gene>
    <name evidence="1" type="ORF">JCM6292_2128</name>
</gene>
<comment type="caution">
    <text evidence="1">The sequence shown here is derived from an EMBL/GenBank/DDBJ whole genome shotgun (WGS) entry which is preliminary data.</text>
</comment>
<evidence type="ECO:0000313" key="1">
    <source>
        <dbReference type="EMBL" id="GAE15795.1"/>
    </source>
</evidence>
<sequence>MSKKKDGIQVGNFIVTRDSGSEHDWIGIKAVSGFWSIRFRDDNMMFVRIREMANKKEFHEYLEAWIRVCYLISNSTPDVPFLEEFFKSYSALSERLRALQNPVSPENDEKVLEEERIMNSLKEAVKEVGENEDAD</sequence>
<organism evidence="1 2">
    <name type="scientific">Bacteroides pyogenes JCM 6292</name>
    <dbReference type="NCBI Taxonomy" id="1235809"/>
    <lineage>
        <taxon>Bacteria</taxon>
        <taxon>Pseudomonadati</taxon>
        <taxon>Bacteroidota</taxon>
        <taxon>Bacteroidia</taxon>
        <taxon>Bacteroidales</taxon>
        <taxon>Bacteroidaceae</taxon>
        <taxon>Bacteroides</taxon>
    </lineage>
</organism>
<dbReference type="AlphaFoldDB" id="W4P7T4"/>
<name>W4P7T4_9BACE</name>
<proteinExistence type="predicted"/>
<reference evidence="1 2" key="1">
    <citation type="journal article" date="2014" name="Genome Announc.">
        <title>Draft Genome Sequences of Three Strains of Bacteroides pyogenes Isolated from a Cat and Swine.</title>
        <authorList>
            <person name="Sakamoto M."/>
            <person name="Oshima K."/>
            <person name="Suda W."/>
            <person name="Kitamura K."/>
            <person name="Iida T."/>
            <person name="Hattori M."/>
            <person name="Ohkuma M."/>
        </authorList>
    </citation>
    <scope>NUCLEOTIDE SEQUENCE [LARGE SCALE GENOMIC DNA]</scope>
    <source>
        <strain evidence="1 2">JCM 6292</strain>
    </source>
</reference>
<dbReference type="Proteomes" id="UP000018861">
    <property type="component" value="Unassembled WGS sequence"/>
</dbReference>
<dbReference type="EMBL" id="BAIQ01000021">
    <property type="protein sequence ID" value="GAE15795.1"/>
    <property type="molecule type" value="Genomic_DNA"/>
</dbReference>
<protein>
    <submittedName>
        <fullName evidence="1">Uncharacterized protein</fullName>
    </submittedName>
</protein>
<accession>W4P7T4</accession>